<accession>A0A0G0J6S4</accession>
<proteinExistence type="predicted"/>
<sequence>MDHVRNLKMENLKKVISLHQASKISGYHQDYLSSLIRKKEIQGEKMGGNWFTTENEIKNYIFKQEIRHKKWIIKYFLYFKKINKSFIYAFICLAFLSSGIYFYSKNYEEIQAQTVNTQLSDINKLEVKEEFKELKF</sequence>
<keyword evidence="1" id="KW-1133">Transmembrane helix</keyword>
<feature type="transmembrane region" description="Helical" evidence="1">
    <location>
        <begin position="86"/>
        <end position="104"/>
    </location>
</feature>
<dbReference type="Proteomes" id="UP000034701">
    <property type="component" value="Unassembled WGS sequence"/>
</dbReference>
<organism evidence="2 3">
    <name type="scientific">Candidatus Nomurabacteria bacterium GW2011_GWA1_37_20</name>
    <dbReference type="NCBI Taxonomy" id="1618729"/>
    <lineage>
        <taxon>Bacteria</taxon>
        <taxon>Candidatus Nomuraibacteriota</taxon>
    </lineage>
</organism>
<gene>
    <name evidence="2" type="ORF">US45_C0024G0004</name>
</gene>
<dbReference type="EMBL" id="LBTA01000024">
    <property type="protein sequence ID" value="KKQ32249.1"/>
    <property type="molecule type" value="Genomic_DNA"/>
</dbReference>
<name>A0A0G0J6S4_9BACT</name>
<evidence type="ECO:0000313" key="2">
    <source>
        <dbReference type="EMBL" id="KKQ32249.1"/>
    </source>
</evidence>
<evidence type="ECO:0008006" key="4">
    <source>
        <dbReference type="Google" id="ProtNLM"/>
    </source>
</evidence>
<keyword evidence="1" id="KW-0812">Transmembrane</keyword>
<evidence type="ECO:0000313" key="3">
    <source>
        <dbReference type="Proteomes" id="UP000034701"/>
    </source>
</evidence>
<reference evidence="2 3" key="1">
    <citation type="journal article" date="2015" name="Nature">
        <title>rRNA introns, odd ribosomes, and small enigmatic genomes across a large radiation of phyla.</title>
        <authorList>
            <person name="Brown C.T."/>
            <person name="Hug L.A."/>
            <person name="Thomas B.C."/>
            <person name="Sharon I."/>
            <person name="Castelle C.J."/>
            <person name="Singh A."/>
            <person name="Wilkins M.J."/>
            <person name="Williams K.H."/>
            <person name="Banfield J.F."/>
        </authorList>
    </citation>
    <scope>NUCLEOTIDE SEQUENCE [LARGE SCALE GENOMIC DNA]</scope>
</reference>
<keyword evidence="1" id="KW-0472">Membrane</keyword>
<comment type="caution">
    <text evidence="2">The sequence shown here is derived from an EMBL/GenBank/DDBJ whole genome shotgun (WGS) entry which is preliminary data.</text>
</comment>
<protein>
    <recommendedName>
        <fullName evidence="4">Helix-turn-helix domain-containing protein</fullName>
    </recommendedName>
</protein>
<dbReference type="AlphaFoldDB" id="A0A0G0J6S4"/>
<evidence type="ECO:0000256" key="1">
    <source>
        <dbReference type="SAM" id="Phobius"/>
    </source>
</evidence>